<dbReference type="InterPro" id="IPR029063">
    <property type="entry name" value="SAM-dependent_MTases_sf"/>
</dbReference>
<evidence type="ECO:0000259" key="1">
    <source>
        <dbReference type="Pfam" id="PF08241"/>
    </source>
</evidence>
<accession>A0A5S9IP85</accession>
<sequence length="231" mass="26680">MSTYIGNELELFAKATNWKQYYAKYLRPHIKGHVLEVGAGIGGTTTVLCDQTQESWTCLEPDEYMAEQIELRVKDNIHSCSVIAGTIDDLPQNATFDTIMYIDVIEHIANDRDEILRATQRLKPQGKLIILVPAHQWLFSPFDKEIGHFRRYNKKMLRSIMPTSLKETSLFYLDSVGMFASIANKFILKQLYPTSDQIRFWDKTMLPISKIFDAIIFYTMGKSLIGVWKKQ</sequence>
<dbReference type="CDD" id="cd02440">
    <property type="entry name" value="AdoMet_MTases"/>
    <property type="match status" value="1"/>
</dbReference>
<dbReference type="GO" id="GO:0008757">
    <property type="term" value="F:S-adenosylmethionine-dependent methyltransferase activity"/>
    <property type="evidence" value="ECO:0007669"/>
    <property type="project" value="InterPro"/>
</dbReference>
<dbReference type="Proteomes" id="UP000326354">
    <property type="component" value="Chromosome"/>
</dbReference>
<dbReference type="KEGG" id="uam:UABAM_03459"/>
<dbReference type="Pfam" id="PF08241">
    <property type="entry name" value="Methyltransf_11"/>
    <property type="match status" value="1"/>
</dbReference>
<dbReference type="SUPFAM" id="SSF53335">
    <property type="entry name" value="S-adenosyl-L-methionine-dependent methyltransferases"/>
    <property type="match status" value="1"/>
</dbReference>
<organism evidence="2 3">
    <name type="scientific">Uabimicrobium amorphum</name>
    <dbReference type="NCBI Taxonomy" id="2596890"/>
    <lineage>
        <taxon>Bacteria</taxon>
        <taxon>Pseudomonadati</taxon>
        <taxon>Planctomycetota</taxon>
        <taxon>Candidatus Uabimicrobiia</taxon>
        <taxon>Candidatus Uabimicrobiales</taxon>
        <taxon>Candidatus Uabimicrobiaceae</taxon>
        <taxon>Candidatus Uabimicrobium</taxon>
    </lineage>
</organism>
<dbReference type="AlphaFoldDB" id="A0A5S9IP85"/>
<name>A0A5S9IP85_UABAM</name>
<feature type="domain" description="Methyltransferase type 11" evidence="1">
    <location>
        <begin position="35"/>
        <end position="130"/>
    </location>
</feature>
<dbReference type="Gene3D" id="3.40.50.150">
    <property type="entry name" value="Vaccinia Virus protein VP39"/>
    <property type="match status" value="1"/>
</dbReference>
<proteinExistence type="predicted"/>
<dbReference type="InterPro" id="IPR013216">
    <property type="entry name" value="Methyltransf_11"/>
</dbReference>
<evidence type="ECO:0000313" key="3">
    <source>
        <dbReference type="Proteomes" id="UP000326354"/>
    </source>
</evidence>
<gene>
    <name evidence="2" type="ORF">UABAM_03459</name>
</gene>
<protein>
    <recommendedName>
        <fullName evidence="1">Methyltransferase type 11 domain-containing protein</fullName>
    </recommendedName>
</protein>
<dbReference type="EMBL" id="AP019860">
    <property type="protein sequence ID" value="BBM85096.1"/>
    <property type="molecule type" value="Genomic_DNA"/>
</dbReference>
<keyword evidence="3" id="KW-1185">Reference proteome</keyword>
<reference evidence="2 3" key="1">
    <citation type="submission" date="2019-08" db="EMBL/GenBank/DDBJ databases">
        <title>Complete genome sequence of Candidatus Uab amorphum.</title>
        <authorList>
            <person name="Shiratori T."/>
            <person name="Suzuki S."/>
            <person name="Kakizawa Y."/>
            <person name="Ishida K."/>
        </authorList>
    </citation>
    <scope>NUCLEOTIDE SEQUENCE [LARGE SCALE GENOMIC DNA]</scope>
    <source>
        <strain evidence="2 3">SRT547</strain>
    </source>
</reference>
<dbReference type="OrthoDB" id="9790457at2"/>
<evidence type="ECO:0000313" key="2">
    <source>
        <dbReference type="EMBL" id="BBM85096.1"/>
    </source>
</evidence>
<dbReference type="RefSeq" id="WP_151969216.1">
    <property type="nucleotide sequence ID" value="NZ_AP019860.1"/>
</dbReference>